<organism evidence="12 13">
    <name type="scientific">Sphingobacterium suaedae</name>
    <dbReference type="NCBI Taxonomy" id="1686402"/>
    <lineage>
        <taxon>Bacteria</taxon>
        <taxon>Pseudomonadati</taxon>
        <taxon>Bacteroidota</taxon>
        <taxon>Sphingobacteriia</taxon>
        <taxon>Sphingobacteriales</taxon>
        <taxon>Sphingobacteriaceae</taxon>
        <taxon>Sphingobacterium</taxon>
    </lineage>
</organism>
<dbReference type="Gene3D" id="3.40.50.300">
    <property type="entry name" value="P-loop containing nucleotide triphosphate hydrolases"/>
    <property type="match status" value="2"/>
</dbReference>
<evidence type="ECO:0000256" key="5">
    <source>
        <dbReference type="ARBA" id="ARBA00038437"/>
    </source>
</evidence>
<dbReference type="SMART" id="SM00490">
    <property type="entry name" value="HELICc"/>
    <property type="match status" value="1"/>
</dbReference>
<dbReference type="InterPro" id="IPR014001">
    <property type="entry name" value="Helicase_ATP-bd"/>
</dbReference>
<comment type="caution">
    <text evidence="12">The sequence shown here is derived from an EMBL/GenBank/DDBJ whole genome shotgun (WGS) entry which is preliminary data.</text>
</comment>
<feature type="domain" description="Helicase ATP-binding" evidence="9">
    <location>
        <begin position="32"/>
        <end position="206"/>
    </location>
</feature>
<dbReference type="Pfam" id="PF00271">
    <property type="entry name" value="Helicase_C"/>
    <property type="match status" value="1"/>
</dbReference>
<dbReference type="Pfam" id="PF00270">
    <property type="entry name" value="DEAD"/>
    <property type="match status" value="1"/>
</dbReference>
<feature type="domain" description="Helicase C-terminal" evidence="10">
    <location>
        <begin position="232"/>
        <end position="378"/>
    </location>
</feature>
<feature type="compositionally biased region" description="Basic residues" evidence="8">
    <location>
        <begin position="385"/>
        <end position="402"/>
    </location>
</feature>
<keyword evidence="3 7" id="KW-0347">Helicase</keyword>
<evidence type="ECO:0000256" key="7">
    <source>
        <dbReference type="RuleBase" id="RU000492"/>
    </source>
</evidence>
<dbReference type="PROSITE" id="PS51192">
    <property type="entry name" value="HELICASE_ATP_BIND_1"/>
    <property type="match status" value="1"/>
</dbReference>
<evidence type="ECO:0000259" key="9">
    <source>
        <dbReference type="PROSITE" id="PS51192"/>
    </source>
</evidence>
<keyword evidence="2 7" id="KW-0378">Hydrolase</keyword>
<name>A0ABW5KBU3_9SPHI</name>
<dbReference type="PROSITE" id="PS51194">
    <property type="entry name" value="HELICASE_CTER"/>
    <property type="match status" value="1"/>
</dbReference>
<evidence type="ECO:0000313" key="12">
    <source>
        <dbReference type="EMBL" id="MFD2546344.1"/>
    </source>
</evidence>
<dbReference type="EC" id="3.6.4.-" evidence="12"/>
<dbReference type="GO" id="GO:0004386">
    <property type="term" value="F:helicase activity"/>
    <property type="evidence" value="ECO:0007669"/>
    <property type="project" value="UniProtKB-KW"/>
</dbReference>
<dbReference type="PROSITE" id="PS51195">
    <property type="entry name" value="Q_MOTIF"/>
    <property type="match status" value="1"/>
</dbReference>
<evidence type="ECO:0000256" key="2">
    <source>
        <dbReference type="ARBA" id="ARBA00022801"/>
    </source>
</evidence>
<keyword evidence="4 7" id="KW-0067">ATP-binding</keyword>
<dbReference type="PANTHER" id="PTHR47959">
    <property type="entry name" value="ATP-DEPENDENT RNA HELICASE RHLE-RELATED"/>
    <property type="match status" value="1"/>
</dbReference>
<protein>
    <submittedName>
        <fullName evidence="12">DEAD/DEAH box helicase</fullName>
        <ecNumber evidence="12">3.6.4.-</ecNumber>
    </submittedName>
</protein>
<dbReference type="InterPro" id="IPR011545">
    <property type="entry name" value="DEAD/DEAH_box_helicase_dom"/>
</dbReference>
<feature type="domain" description="DEAD-box RNA helicase Q" evidence="11">
    <location>
        <begin position="1"/>
        <end position="29"/>
    </location>
</feature>
<dbReference type="RefSeq" id="WP_380900038.1">
    <property type="nucleotide sequence ID" value="NZ_JBHUEG010000002.1"/>
</dbReference>
<dbReference type="EMBL" id="JBHULR010000001">
    <property type="protein sequence ID" value="MFD2546344.1"/>
    <property type="molecule type" value="Genomic_DNA"/>
</dbReference>
<dbReference type="InterPro" id="IPR014014">
    <property type="entry name" value="RNA_helicase_DEAD_Q_motif"/>
</dbReference>
<evidence type="ECO:0000256" key="4">
    <source>
        <dbReference type="ARBA" id="ARBA00022840"/>
    </source>
</evidence>
<dbReference type="InterPro" id="IPR044742">
    <property type="entry name" value="DEAD/DEAH_RhlB"/>
</dbReference>
<dbReference type="InterPro" id="IPR000629">
    <property type="entry name" value="RNA-helicase_DEAD-box_CS"/>
</dbReference>
<dbReference type="CDD" id="cd18787">
    <property type="entry name" value="SF2_C_DEAD"/>
    <property type="match status" value="1"/>
</dbReference>
<dbReference type="GO" id="GO:0016787">
    <property type="term" value="F:hydrolase activity"/>
    <property type="evidence" value="ECO:0007669"/>
    <property type="project" value="UniProtKB-KW"/>
</dbReference>
<evidence type="ECO:0000259" key="10">
    <source>
        <dbReference type="PROSITE" id="PS51194"/>
    </source>
</evidence>
<evidence type="ECO:0000313" key="13">
    <source>
        <dbReference type="Proteomes" id="UP001597545"/>
    </source>
</evidence>
<dbReference type="InterPro" id="IPR027417">
    <property type="entry name" value="P-loop_NTPase"/>
</dbReference>
<proteinExistence type="inferred from homology"/>
<comment type="similarity">
    <text evidence="5 7">Belongs to the DEAD box helicase family.</text>
</comment>
<feature type="short sequence motif" description="Q motif" evidence="6">
    <location>
        <begin position="1"/>
        <end position="29"/>
    </location>
</feature>
<dbReference type="SMART" id="SM00487">
    <property type="entry name" value="DEXDc"/>
    <property type="match status" value="1"/>
</dbReference>
<dbReference type="PANTHER" id="PTHR47959:SF13">
    <property type="entry name" value="ATP-DEPENDENT RNA HELICASE RHLE"/>
    <property type="match status" value="1"/>
</dbReference>
<dbReference type="PROSITE" id="PS00039">
    <property type="entry name" value="DEAD_ATP_HELICASE"/>
    <property type="match status" value="1"/>
</dbReference>
<reference evidence="13" key="1">
    <citation type="journal article" date="2019" name="Int. J. Syst. Evol. Microbiol.">
        <title>The Global Catalogue of Microorganisms (GCM) 10K type strain sequencing project: providing services to taxonomists for standard genome sequencing and annotation.</title>
        <authorList>
            <consortium name="The Broad Institute Genomics Platform"/>
            <consortium name="The Broad Institute Genome Sequencing Center for Infectious Disease"/>
            <person name="Wu L."/>
            <person name="Ma J."/>
        </authorList>
    </citation>
    <scope>NUCLEOTIDE SEQUENCE [LARGE SCALE GENOMIC DNA]</scope>
    <source>
        <strain evidence="13">KCTC 42662</strain>
    </source>
</reference>
<dbReference type="InterPro" id="IPR001650">
    <property type="entry name" value="Helicase_C-like"/>
</dbReference>
<sequence>MKFTEFGFSSTLEEGLDSMGFEEATPIQEHAIPVILQQKDLIACAQTGTGKTASYLLPILNRIANNPQERINSLILVPTRELALQIDQQIMGFGYFTGATSICVYGGGDGIGYEQQKRAIRDGVNIIVATPGRLIAHISSGKFNFSDLETLVLDEADRMLDMGFLDDLMRIISYLPKKRQSLLFSATMPPKIRTLAKKILHDPAEINVAISKPSEGIDQQAYVVYDEQKIKLIKHILSNPVFESTIIFASKKEIVKRLTRELVKMGVVAEGFHSDLEQVQREEIMNRFKARRVAVLVGTDVISRGIDIVGISLVVNYDVPPDPEDYVHRIGRTARAATTGTAITFINDKDQNKFARIERLIEKEVPKHALPDGFGEGPAYTPNAKSKKKRSGNKNKKKRHPKASMPKPEG</sequence>
<evidence type="ECO:0000256" key="6">
    <source>
        <dbReference type="PROSITE-ProRule" id="PRU00552"/>
    </source>
</evidence>
<evidence type="ECO:0000259" key="11">
    <source>
        <dbReference type="PROSITE" id="PS51195"/>
    </source>
</evidence>
<dbReference type="CDD" id="cd00268">
    <property type="entry name" value="DEADc"/>
    <property type="match status" value="1"/>
</dbReference>
<evidence type="ECO:0000256" key="1">
    <source>
        <dbReference type="ARBA" id="ARBA00022741"/>
    </source>
</evidence>
<feature type="region of interest" description="Disordered" evidence="8">
    <location>
        <begin position="367"/>
        <end position="410"/>
    </location>
</feature>
<evidence type="ECO:0000256" key="3">
    <source>
        <dbReference type="ARBA" id="ARBA00022806"/>
    </source>
</evidence>
<keyword evidence="1 7" id="KW-0547">Nucleotide-binding</keyword>
<accession>A0ABW5KBU3</accession>
<dbReference type="Proteomes" id="UP001597545">
    <property type="component" value="Unassembled WGS sequence"/>
</dbReference>
<dbReference type="SUPFAM" id="SSF52540">
    <property type="entry name" value="P-loop containing nucleoside triphosphate hydrolases"/>
    <property type="match status" value="1"/>
</dbReference>
<dbReference type="InterPro" id="IPR050079">
    <property type="entry name" value="DEAD_box_RNA_helicase"/>
</dbReference>
<evidence type="ECO:0000256" key="8">
    <source>
        <dbReference type="SAM" id="MobiDB-lite"/>
    </source>
</evidence>
<keyword evidence="13" id="KW-1185">Reference proteome</keyword>
<gene>
    <name evidence="12" type="ORF">ACFSR5_01660</name>
</gene>